<dbReference type="EMBL" id="VRMN01000002">
    <property type="protein sequence ID" value="KAA8497182.1"/>
    <property type="molecule type" value="Genomic_DNA"/>
</dbReference>
<evidence type="ECO:0000313" key="1">
    <source>
        <dbReference type="EMBL" id="KAA8497182.1"/>
    </source>
</evidence>
<gene>
    <name evidence="1" type="ORF">FVE85_0911</name>
</gene>
<proteinExistence type="predicted"/>
<name>A0A5J4Z1Y9_PORPP</name>
<dbReference type="PANTHER" id="PTHR41752">
    <property type="entry name" value="PROFILIN"/>
    <property type="match status" value="1"/>
</dbReference>
<organism evidence="1 2">
    <name type="scientific">Porphyridium purpureum</name>
    <name type="common">Red alga</name>
    <name type="synonym">Porphyridium cruentum</name>
    <dbReference type="NCBI Taxonomy" id="35688"/>
    <lineage>
        <taxon>Eukaryota</taxon>
        <taxon>Rhodophyta</taxon>
        <taxon>Bangiophyceae</taxon>
        <taxon>Porphyridiales</taxon>
        <taxon>Porphyridiaceae</taxon>
        <taxon>Porphyridium</taxon>
    </lineage>
</organism>
<keyword evidence="2" id="KW-1185">Reference proteome</keyword>
<sequence length="161" mass="17598">MDVEALKNYTTDWQACVVFNTAGILFEKTENLSTGKPTELKFERDVRPILDARVFDDRDTAIGRGVRWLGNQYEISQWHASPGAEPQLLFGRCGGGGQDGVGLAIARRSADTDVYVLITYAWPIVAGLAVSQLRDLCLSDLLLADQASARTELAPASPKLE</sequence>
<evidence type="ECO:0000313" key="2">
    <source>
        <dbReference type="Proteomes" id="UP000324585"/>
    </source>
</evidence>
<comment type="caution">
    <text evidence="1">The sequence shown here is derived from an EMBL/GenBank/DDBJ whole genome shotgun (WGS) entry which is preliminary data.</text>
</comment>
<dbReference type="AlphaFoldDB" id="A0A5J4Z1Y9"/>
<accession>A0A5J4Z1Y9</accession>
<protein>
    <recommendedName>
        <fullName evidence="3">Profilin</fullName>
    </recommendedName>
</protein>
<reference evidence="2" key="1">
    <citation type="journal article" date="2019" name="Nat. Commun.">
        <title>Expansion of phycobilisome linker gene families in mesophilic red algae.</title>
        <authorList>
            <person name="Lee J."/>
            <person name="Kim D."/>
            <person name="Bhattacharya D."/>
            <person name="Yoon H.S."/>
        </authorList>
    </citation>
    <scope>NUCLEOTIDE SEQUENCE [LARGE SCALE GENOMIC DNA]</scope>
    <source>
        <strain evidence="2">CCMP 1328</strain>
    </source>
</reference>
<dbReference type="PANTHER" id="PTHR41752:SF1">
    <property type="entry name" value="PROFILIN"/>
    <property type="match status" value="1"/>
</dbReference>
<dbReference type="Proteomes" id="UP000324585">
    <property type="component" value="Unassembled WGS sequence"/>
</dbReference>
<evidence type="ECO:0008006" key="3">
    <source>
        <dbReference type="Google" id="ProtNLM"/>
    </source>
</evidence>